<organism evidence="2 3">
    <name type="scientific">Phytophthora fragariaefolia</name>
    <dbReference type="NCBI Taxonomy" id="1490495"/>
    <lineage>
        <taxon>Eukaryota</taxon>
        <taxon>Sar</taxon>
        <taxon>Stramenopiles</taxon>
        <taxon>Oomycota</taxon>
        <taxon>Peronosporomycetes</taxon>
        <taxon>Peronosporales</taxon>
        <taxon>Peronosporaceae</taxon>
        <taxon>Phytophthora</taxon>
    </lineage>
</organism>
<evidence type="ECO:0000313" key="2">
    <source>
        <dbReference type="EMBL" id="GMF16660.1"/>
    </source>
</evidence>
<evidence type="ECO:0000313" key="3">
    <source>
        <dbReference type="Proteomes" id="UP001165121"/>
    </source>
</evidence>
<dbReference type="Proteomes" id="UP001165121">
    <property type="component" value="Unassembled WGS sequence"/>
</dbReference>
<proteinExistence type="predicted"/>
<keyword evidence="3" id="KW-1185">Reference proteome</keyword>
<dbReference type="AlphaFoldDB" id="A0A9W6TNH2"/>
<feature type="region of interest" description="Disordered" evidence="1">
    <location>
        <begin position="17"/>
        <end position="101"/>
    </location>
</feature>
<reference evidence="2" key="1">
    <citation type="submission" date="2023-04" db="EMBL/GenBank/DDBJ databases">
        <title>Phytophthora fragariaefolia NBRC 109709.</title>
        <authorList>
            <person name="Ichikawa N."/>
            <person name="Sato H."/>
            <person name="Tonouchi N."/>
        </authorList>
    </citation>
    <scope>NUCLEOTIDE SEQUENCE</scope>
    <source>
        <strain evidence="2">NBRC 109709</strain>
    </source>
</reference>
<feature type="compositionally biased region" description="Polar residues" evidence="1">
    <location>
        <begin position="26"/>
        <end position="37"/>
    </location>
</feature>
<evidence type="ECO:0000256" key="1">
    <source>
        <dbReference type="SAM" id="MobiDB-lite"/>
    </source>
</evidence>
<name>A0A9W6TNH2_9STRA</name>
<protein>
    <submittedName>
        <fullName evidence="2">Unnamed protein product</fullName>
    </submittedName>
</protein>
<sequence>MGYKIRWDDRIWDRIEHNHKSEPNLPWTSQAPSSSPEIGNYIGPPKCTEFTAWPGDSSLLKTQGPAIESGTHKKGRYAKTRDTLQGNPGPDPDPDPEYWIHDPQIQAGKSLDLGIIPRVV</sequence>
<dbReference type="EMBL" id="BSXT01000070">
    <property type="protein sequence ID" value="GMF16660.1"/>
    <property type="molecule type" value="Genomic_DNA"/>
</dbReference>
<gene>
    <name evidence="2" type="ORF">Pfra01_000089800</name>
</gene>
<comment type="caution">
    <text evidence="2">The sequence shown here is derived from an EMBL/GenBank/DDBJ whole genome shotgun (WGS) entry which is preliminary data.</text>
</comment>
<accession>A0A9W6TNH2</accession>